<feature type="non-terminal residue" evidence="7">
    <location>
        <position position="1"/>
    </location>
</feature>
<comment type="cofactor">
    <cofactor evidence="1">
        <name>Zn(2+)</name>
        <dbReference type="ChEBI" id="CHEBI:29105"/>
    </cofactor>
</comment>
<dbReference type="PANTHER" id="PTHR43808:SF8">
    <property type="entry name" value="PEPTIDASE M20 DIMERISATION DOMAIN-CONTAINING PROTEIN"/>
    <property type="match status" value="1"/>
</dbReference>
<dbReference type="AlphaFoldDB" id="A0A382JSG1"/>
<keyword evidence="4" id="KW-0378">Hydrolase</keyword>
<organism evidence="7">
    <name type="scientific">marine metagenome</name>
    <dbReference type="NCBI Taxonomy" id="408172"/>
    <lineage>
        <taxon>unclassified sequences</taxon>
        <taxon>metagenomes</taxon>
        <taxon>ecological metagenomes</taxon>
    </lineage>
</organism>
<reference evidence="7" key="1">
    <citation type="submission" date="2018-05" db="EMBL/GenBank/DDBJ databases">
        <authorList>
            <person name="Lanie J.A."/>
            <person name="Ng W.-L."/>
            <person name="Kazmierczak K.M."/>
            <person name="Andrzejewski T.M."/>
            <person name="Davidsen T.M."/>
            <person name="Wayne K.J."/>
            <person name="Tettelin H."/>
            <person name="Glass J.I."/>
            <person name="Rusch D."/>
            <person name="Podicherti R."/>
            <person name="Tsui H.-C.T."/>
            <person name="Winkler M.E."/>
        </authorList>
    </citation>
    <scope>NUCLEOTIDE SEQUENCE</scope>
</reference>
<dbReference type="Pfam" id="PF07687">
    <property type="entry name" value="M20_dimer"/>
    <property type="match status" value="1"/>
</dbReference>
<dbReference type="Gene3D" id="3.40.630.10">
    <property type="entry name" value="Zn peptidases"/>
    <property type="match status" value="1"/>
</dbReference>
<comment type="similarity">
    <text evidence="2">Belongs to the peptidase M20A family.</text>
</comment>
<dbReference type="Pfam" id="PF01546">
    <property type="entry name" value="Peptidase_M20"/>
    <property type="match status" value="1"/>
</dbReference>
<proteinExistence type="inferred from homology"/>
<dbReference type="InterPro" id="IPR002933">
    <property type="entry name" value="Peptidase_M20"/>
</dbReference>
<gene>
    <name evidence="7" type="ORF">METZ01_LOCUS267126</name>
</gene>
<dbReference type="PANTHER" id="PTHR43808">
    <property type="entry name" value="ACETYLORNITHINE DEACETYLASE"/>
    <property type="match status" value="1"/>
</dbReference>
<evidence type="ECO:0000256" key="2">
    <source>
        <dbReference type="ARBA" id="ARBA00006247"/>
    </source>
</evidence>
<name>A0A382JSG1_9ZZZZ</name>
<evidence type="ECO:0000259" key="6">
    <source>
        <dbReference type="Pfam" id="PF07687"/>
    </source>
</evidence>
<evidence type="ECO:0000256" key="5">
    <source>
        <dbReference type="ARBA" id="ARBA00022833"/>
    </source>
</evidence>
<evidence type="ECO:0000313" key="7">
    <source>
        <dbReference type="EMBL" id="SVC14272.1"/>
    </source>
</evidence>
<evidence type="ECO:0000256" key="4">
    <source>
        <dbReference type="ARBA" id="ARBA00022801"/>
    </source>
</evidence>
<feature type="domain" description="Peptidase M20 dimerisation" evidence="6">
    <location>
        <begin position="1"/>
        <end position="79"/>
    </location>
</feature>
<accession>A0A382JSG1</accession>
<evidence type="ECO:0000256" key="3">
    <source>
        <dbReference type="ARBA" id="ARBA00022723"/>
    </source>
</evidence>
<sequence length="185" mass="20270">AISMMMKVLGVLESHYIPTLEASHSLTGEAQCSVNVIRGGTQVNVIPETCEIQVDRRVVPGEEAQSVIPTVEGLLNELRQNDDKMSVLQTEPDIVFPPLDPNGNEAFIVFVQGTLKEMRLSSEPVGVSFGTNASIFSSIGIPTIIIGPGDIAQAHTSDEWLDLEQLRYGEAVYFNLMRSQIRLED</sequence>
<evidence type="ECO:0000256" key="1">
    <source>
        <dbReference type="ARBA" id="ARBA00001947"/>
    </source>
</evidence>
<dbReference type="InterPro" id="IPR050072">
    <property type="entry name" value="Peptidase_M20A"/>
</dbReference>
<keyword evidence="5" id="KW-0862">Zinc</keyword>
<dbReference type="InterPro" id="IPR036264">
    <property type="entry name" value="Bact_exopeptidase_dim_dom"/>
</dbReference>
<dbReference type="SUPFAM" id="SSF53187">
    <property type="entry name" value="Zn-dependent exopeptidases"/>
    <property type="match status" value="1"/>
</dbReference>
<protein>
    <recommendedName>
        <fullName evidence="6">Peptidase M20 dimerisation domain-containing protein</fullName>
    </recommendedName>
</protein>
<dbReference type="EMBL" id="UINC01075765">
    <property type="protein sequence ID" value="SVC14272.1"/>
    <property type="molecule type" value="Genomic_DNA"/>
</dbReference>
<dbReference type="SUPFAM" id="SSF55031">
    <property type="entry name" value="Bacterial exopeptidase dimerisation domain"/>
    <property type="match status" value="1"/>
</dbReference>
<dbReference type="GO" id="GO:0016787">
    <property type="term" value="F:hydrolase activity"/>
    <property type="evidence" value="ECO:0007669"/>
    <property type="project" value="UniProtKB-KW"/>
</dbReference>
<dbReference type="GO" id="GO:0046872">
    <property type="term" value="F:metal ion binding"/>
    <property type="evidence" value="ECO:0007669"/>
    <property type="project" value="UniProtKB-KW"/>
</dbReference>
<dbReference type="InterPro" id="IPR011650">
    <property type="entry name" value="Peptidase_M20_dimer"/>
</dbReference>
<dbReference type="Gene3D" id="3.30.70.360">
    <property type="match status" value="1"/>
</dbReference>
<keyword evidence="3" id="KW-0479">Metal-binding</keyword>